<comment type="caution">
    <text evidence="1">The sequence shown here is derived from an EMBL/GenBank/DDBJ whole genome shotgun (WGS) entry which is preliminary data.</text>
</comment>
<evidence type="ECO:0008006" key="3">
    <source>
        <dbReference type="Google" id="ProtNLM"/>
    </source>
</evidence>
<dbReference type="Proteomes" id="UP000230202">
    <property type="component" value="Unassembled WGS sequence"/>
</dbReference>
<keyword evidence="2" id="KW-1185">Reference proteome</keyword>
<gene>
    <name evidence="1" type="ORF">BHC54_09195</name>
</gene>
<dbReference type="Pfam" id="PF11041">
    <property type="entry name" value="Phage_Wedge1"/>
    <property type="match status" value="1"/>
</dbReference>
<evidence type="ECO:0000313" key="1">
    <source>
        <dbReference type="EMBL" id="PIT38680.1"/>
    </source>
</evidence>
<dbReference type="RefSeq" id="WP_100152561.1">
    <property type="nucleotide sequence ID" value="NZ_MEIL01000029.1"/>
</dbReference>
<dbReference type="InterPro" id="IPR021283">
    <property type="entry name" value="Phage_Wedge1"/>
</dbReference>
<dbReference type="EMBL" id="MEIL01000029">
    <property type="protein sequence ID" value="PIT38680.1"/>
    <property type="molecule type" value="Genomic_DNA"/>
</dbReference>
<reference evidence="1" key="1">
    <citation type="journal article" date="2017" name="MBio">
        <title>Type VI secretion-mediated competition in the bee gut microbiome.</title>
        <authorList>
            <person name="Steele M.I."/>
            <person name="Kwong W.K."/>
            <person name="Powell J.E."/>
            <person name="Whiteley M."/>
            <person name="Moran N.A."/>
        </authorList>
    </citation>
    <scope>NUCLEOTIDE SEQUENCE [LARGE SCALE GENOMIC DNA]</scope>
    <source>
        <strain evidence="1">WkB273</strain>
    </source>
</reference>
<protein>
    <recommendedName>
        <fullName evidence="3">DUF2612 domain-containing protein</fullName>
    </recommendedName>
</protein>
<name>A0A2N9X677_9NEIS</name>
<evidence type="ECO:0000313" key="2">
    <source>
        <dbReference type="Proteomes" id="UP000230202"/>
    </source>
</evidence>
<sequence>MKNIQDTLMSQYANSPIICNLIDSMNECIDPNKSINDFYKFAFNIKTAKGFGLDIWGRIVGVNRSINIPPGDINTFGFKTKPQSFKPFNSYPFSAAGAGFNAYRLSDERFRLLIMLKAAANILSVTAPNINTYLRMVFPNKRAYFLITGHMKSRYFFEFIPNSFERHIIYNLGLLPRPSGVLIDYRESPPKGIFGFSGTGFQPFNQGCFAS</sequence>
<accession>A0A2N9X677</accession>
<organism evidence="1 2">
    <name type="scientific">Snodgrassella alvi</name>
    <dbReference type="NCBI Taxonomy" id="1196083"/>
    <lineage>
        <taxon>Bacteria</taxon>
        <taxon>Pseudomonadati</taxon>
        <taxon>Pseudomonadota</taxon>
        <taxon>Betaproteobacteria</taxon>
        <taxon>Neisseriales</taxon>
        <taxon>Neisseriaceae</taxon>
        <taxon>Snodgrassella</taxon>
    </lineage>
</organism>
<dbReference type="AlphaFoldDB" id="A0A2N9X677"/>
<proteinExistence type="predicted"/>